<dbReference type="Proteomes" id="UP000824175">
    <property type="component" value="Unassembled WGS sequence"/>
</dbReference>
<reference evidence="1" key="1">
    <citation type="submission" date="2020-10" db="EMBL/GenBank/DDBJ databases">
        <authorList>
            <person name="Gilroy R."/>
        </authorList>
    </citation>
    <scope>NUCLEOTIDE SEQUENCE</scope>
    <source>
        <strain evidence="1">CHK195-11698</strain>
    </source>
</reference>
<evidence type="ECO:0000313" key="1">
    <source>
        <dbReference type="EMBL" id="HIU14552.1"/>
    </source>
</evidence>
<reference evidence="1" key="2">
    <citation type="journal article" date="2021" name="PeerJ">
        <title>Extensive microbial diversity within the chicken gut microbiome revealed by metagenomics and culture.</title>
        <authorList>
            <person name="Gilroy R."/>
            <person name="Ravi A."/>
            <person name="Getino M."/>
            <person name="Pursley I."/>
            <person name="Horton D.L."/>
            <person name="Alikhan N.F."/>
            <person name="Baker D."/>
            <person name="Gharbi K."/>
            <person name="Hall N."/>
            <person name="Watson M."/>
            <person name="Adriaenssens E.M."/>
            <person name="Foster-Nyarko E."/>
            <person name="Jarju S."/>
            <person name="Secka A."/>
            <person name="Antonio M."/>
            <person name="Oren A."/>
            <person name="Chaudhuri R.R."/>
            <person name="La Ragione R."/>
            <person name="Hildebrand F."/>
            <person name="Pallen M.J."/>
        </authorList>
    </citation>
    <scope>NUCLEOTIDE SEQUENCE</scope>
    <source>
        <strain evidence="1">CHK195-11698</strain>
    </source>
</reference>
<comment type="caution">
    <text evidence="1">The sequence shown here is derived from an EMBL/GenBank/DDBJ whole genome shotgun (WGS) entry which is preliminary data.</text>
</comment>
<dbReference type="EMBL" id="DVMJ01000096">
    <property type="protein sequence ID" value="HIU14552.1"/>
    <property type="molecule type" value="Genomic_DNA"/>
</dbReference>
<protein>
    <submittedName>
        <fullName evidence="1">Uncharacterized protein</fullName>
    </submittedName>
</protein>
<gene>
    <name evidence="1" type="ORF">IAD15_10885</name>
</gene>
<organism evidence="1 2">
    <name type="scientific">Candidatus Fimiplasma intestinipullorum</name>
    <dbReference type="NCBI Taxonomy" id="2840825"/>
    <lineage>
        <taxon>Bacteria</taxon>
        <taxon>Bacillati</taxon>
        <taxon>Bacillota</taxon>
        <taxon>Clostridia</taxon>
        <taxon>Eubacteriales</taxon>
        <taxon>Candidatus Fimiplasma</taxon>
    </lineage>
</organism>
<accession>A0A9D1HPQ5</accession>
<dbReference type="AlphaFoldDB" id="A0A9D1HPQ5"/>
<name>A0A9D1HPQ5_9FIRM</name>
<sequence>MYSKIIDAYIQKHQTDYQPKYCYHSCDRLDEKTFKFHYYVRDPQLLQIDIFLEIYLGDEVEVKVLEDLHEHECDAIAIDALNRVRGYTNRKTTIAPSKMNEFVANPVVRESLTAQDMIYVLDYIEYHEGKNPDAIYAFYSIYLKYFEMLIEKKRYKEMVLSFDLLLDEILYEVMWVGINTKYLDQEHLMHQAYIRSIINMMNPYVREMFDVSPERMAHMIWHMAKYWRFSISIYTSLEGLIMDYPDMVDKMADYYEQNPSKFDVSQTQLVFRIFRAVHERDEQAYRKAIIEVLKLLMADITTVVNHEEQEQVGLIFLKQEGFDILLELFDETRDASIYTCFPISEIPVDLHPYIKNQLEEALKFYAKMMNDPARRMESLGQIATLNTLLIENF</sequence>
<evidence type="ECO:0000313" key="2">
    <source>
        <dbReference type="Proteomes" id="UP000824175"/>
    </source>
</evidence>
<proteinExistence type="predicted"/>